<evidence type="ECO:0000256" key="10">
    <source>
        <dbReference type="HAMAP-Rule" id="MF_01020"/>
    </source>
</evidence>
<evidence type="ECO:0000313" key="11">
    <source>
        <dbReference type="EMBL" id="ORI98289.1"/>
    </source>
</evidence>
<comment type="caution">
    <text evidence="11">The sequence shown here is derived from an EMBL/GenBank/DDBJ whole genome shotgun (WGS) entry which is preliminary data.</text>
</comment>
<dbReference type="HAMAP" id="MF_01020">
    <property type="entry name" value="HisE"/>
    <property type="match status" value="1"/>
</dbReference>
<dbReference type="UniPathway" id="UPA00031">
    <property type="reaction ID" value="UER00007"/>
</dbReference>
<comment type="catalytic activity">
    <reaction evidence="1 10">
        <text>1-(5-phospho-beta-D-ribosyl)-ATP + H2O = 1-(5-phospho-beta-D-ribosyl)-5'-AMP + diphosphate + H(+)</text>
        <dbReference type="Rhea" id="RHEA:22828"/>
        <dbReference type="ChEBI" id="CHEBI:15377"/>
        <dbReference type="ChEBI" id="CHEBI:15378"/>
        <dbReference type="ChEBI" id="CHEBI:33019"/>
        <dbReference type="ChEBI" id="CHEBI:59457"/>
        <dbReference type="ChEBI" id="CHEBI:73183"/>
        <dbReference type="EC" id="3.6.1.31"/>
    </reaction>
</comment>
<dbReference type="RefSeq" id="WP_004910475.1">
    <property type="nucleotide sequence ID" value="NZ_CAXLKH010000005.1"/>
</dbReference>
<dbReference type="eggNOG" id="COG0140">
    <property type="taxonomic scope" value="Bacteria"/>
</dbReference>
<dbReference type="STRING" id="33968.BMS77_04250"/>
<evidence type="ECO:0000256" key="1">
    <source>
        <dbReference type="ARBA" id="ARBA00001460"/>
    </source>
</evidence>
<dbReference type="InterPro" id="IPR021130">
    <property type="entry name" value="PRib-ATP_PPHydrolase-like"/>
</dbReference>
<evidence type="ECO:0000313" key="12">
    <source>
        <dbReference type="Proteomes" id="UP000192288"/>
    </source>
</evidence>
<gene>
    <name evidence="10" type="primary">hisE</name>
    <name evidence="11" type="ORF">BMR96_02805</name>
</gene>
<dbReference type="EMBL" id="MPLS01000006">
    <property type="protein sequence ID" value="ORI98289.1"/>
    <property type="molecule type" value="Genomic_DNA"/>
</dbReference>
<comment type="similarity">
    <text evidence="10">Belongs to the PRA-PH family.</text>
</comment>
<dbReference type="CDD" id="cd11534">
    <property type="entry name" value="NTP-PPase_HisIE_like"/>
    <property type="match status" value="1"/>
</dbReference>
<comment type="subcellular location">
    <subcellularLocation>
        <location evidence="2 10">Cytoplasm</location>
    </subcellularLocation>
</comment>
<evidence type="ECO:0000256" key="3">
    <source>
        <dbReference type="ARBA" id="ARBA00005204"/>
    </source>
</evidence>
<keyword evidence="8 10" id="KW-0067">ATP-binding</keyword>
<protein>
    <recommendedName>
        <fullName evidence="10">Phosphoribosyl-ATP pyrophosphatase</fullName>
        <shortName evidence="10">PRA-PH</shortName>
        <ecNumber evidence="10">3.6.1.31</ecNumber>
    </recommendedName>
</protein>
<dbReference type="Pfam" id="PF01503">
    <property type="entry name" value="PRA-PH"/>
    <property type="match status" value="1"/>
</dbReference>
<name>A0A1X0VFC2_LEUPS</name>
<dbReference type="GO" id="GO:0005524">
    <property type="term" value="F:ATP binding"/>
    <property type="evidence" value="ECO:0007669"/>
    <property type="project" value="UniProtKB-KW"/>
</dbReference>
<dbReference type="PANTHER" id="PTHR42945">
    <property type="entry name" value="HISTIDINE BIOSYNTHESIS BIFUNCTIONAL PROTEIN"/>
    <property type="match status" value="1"/>
</dbReference>
<proteinExistence type="inferred from homology"/>
<evidence type="ECO:0000256" key="4">
    <source>
        <dbReference type="ARBA" id="ARBA00022490"/>
    </source>
</evidence>
<dbReference type="GO" id="GO:0004636">
    <property type="term" value="F:phosphoribosyl-ATP diphosphatase activity"/>
    <property type="evidence" value="ECO:0007669"/>
    <property type="project" value="UniProtKB-UniRule"/>
</dbReference>
<comment type="pathway">
    <text evidence="3 10">Amino-acid biosynthesis; L-histidine biosynthesis; L-histidine from 5-phospho-alpha-D-ribose 1-diphosphate: step 2/9.</text>
</comment>
<dbReference type="Proteomes" id="UP000192288">
    <property type="component" value="Unassembled WGS sequence"/>
</dbReference>
<evidence type="ECO:0000256" key="6">
    <source>
        <dbReference type="ARBA" id="ARBA00022741"/>
    </source>
</evidence>
<dbReference type="GO" id="GO:0005737">
    <property type="term" value="C:cytoplasm"/>
    <property type="evidence" value="ECO:0007669"/>
    <property type="project" value="UniProtKB-SubCell"/>
</dbReference>
<evidence type="ECO:0000256" key="9">
    <source>
        <dbReference type="ARBA" id="ARBA00023102"/>
    </source>
</evidence>
<dbReference type="SUPFAM" id="SSF101386">
    <property type="entry name" value="all-alpha NTP pyrophosphatases"/>
    <property type="match status" value="1"/>
</dbReference>
<sequence length="110" mass="12586">MAQQSIEALYAAALARKNNPQEGSYTDYLYQKGLDKILKKVGEESTEVILGAKNNNDELIYETADLFFHLMVLLVEKNVTLDDIKNELGSRIGQQSQLHERQDWRGDEQK</sequence>
<keyword evidence="7 10" id="KW-0378">Hydrolase</keyword>
<keyword evidence="6 10" id="KW-0547">Nucleotide-binding</keyword>
<dbReference type="GO" id="GO:0000105">
    <property type="term" value="P:L-histidine biosynthetic process"/>
    <property type="evidence" value="ECO:0007669"/>
    <property type="project" value="UniProtKB-UniRule"/>
</dbReference>
<keyword evidence="5 10" id="KW-0028">Amino-acid biosynthesis</keyword>
<keyword evidence="4 10" id="KW-0963">Cytoplasm</keyword>
<dbReference type="EC" id="3.6.1.31" evidence="10"/>
<reference evidence="11 12" key="1">
    <citation type="journal article" date="2017" name="Front. Microbiol.">
        <title>Genomic Characterization of Dairy Associated Leuconostoc Species and Diversity of Leuconostocs in Undefined Mixed Mesophilic Starter Cultures.</title>
        <authorList>
            <person name="Frantzen C.A."/>
            <person name="Kot W."/>
            <person name="Pedersen T.B."/>
            <person name="Ardo Y.M."/>
            <person name="Broadbent J.R."/>
            <person name="Neve H."/>
            <person name="Hansen L.H."/>
            <person name="Dal Bello F."/>
            <person name="Ostlie H.M."/>
            <person name="Kleppen H.P."/>
            <person name="Vogensen F.K."/>
            <person name="Holo H."/>
        </authorList>
    </citation>
    <scope>NUCLEOTIDE SEQUENCE [LARGE SCALE GENOMIC DNA]</scope>
    <source>
        <strain evidence="11 12">LMGCF08</strain>
    </source>
</reference>
<keyword evidence="9 10" id="KW-0368">Histidine biosynthesis</keyword>
<evidence type="ECO:0000256" key="2">
    <source>
        <dbReference type="ARBA" id="ARBA00004496"/>
    </source>
</evidence>
<dbReference type="PANTHER" id="PTHR42945:SF9">
    <property type="entry name" value="HISTIDINE BIOSYNTHESIS BIFUNCTIONAL PROTEIN HISIE"/>
    <property type="match status" value="1"/>
</dbReference>
<evidence type="ECO:0000256" key="8">
    <source>
        <dbReference type="ARBA" id="ARBA00022840"/>
    </source>
</evidence>
<organism evidence="11 12">
    <name type="scientific">Leuconostoc pseudomesenteroides</name>
    <dbReference type="NCBI Taxonomy" id="33968"/>
    <lineage>
        <taxon>Bacteria</taxon>
        <taxon>Bacillati</taxon>
        <taxon>Bacillota</taxon>
        <taxon>Bacilli</taxon>
        <taxon>Lactobacillales</taxon>
        <taxon>Lactobacillaceae</taxon>
        <taxon>Leuconostoc</taxon>
    </lineage>
</organism>
<dbReference type="NCBIfam" id="TIGR03188">
    <property type="entry name" value="histidine_hisI"/>
    <property type="match status" value="1"/>
</dbReference>
<accession>A0A1X0VFC2</accession>
<dbReference type="InterPro" id="IPR008179">
    <property type="entry name" value="HisE"/>
</dbReference>
<dbReference type="GeneID" id="97230919"/>
<evidence type="ECO:0000256" key="7">
    <source>
        <dbReference type="ARBA" id="ARBA00022801"/>
    </source>
</evidence>
<dbReference type="AlphaFoldDB" id="A0A1X0VFC2"/>
<dbReference type="Gene3D" id="1.10.287.1080">
    <property type="entry name" value="MazG-like"/>
    <property type="match status" value="1"/>
</dbReference>
<evidence type="ECO:0000256" key="5">
    <source>
        <dbReference type="ARBA" id="ARBA00022605"/>
    </source>
</evidence>